<keyword evidence="3" id="KW-1185">Reference proteome</keyword>
<sequence>MNMGRKNAGVCAVNGLLYVVRGDDVSCNFSTVEYYNSTTDKWTVVGVQECHLVGVQEARSHAGVTVIYKSL</sequence>
<dbReference type="Gene3D" id="2.120.10.80">
    <property type="entry name" value="Kelch-type beta propeller"/>
    <property type="match status" value="1"/>
</dbReference>
<dbReference type="Ensembl" id="ENSCSRT00000012132.1">
    <property type="protein sequence ID" value="ENSCSRP00000011687.1"/>
    <property type="gene ID" value="ENSCSRG00000008738.1"/>
</dbReference>
<dbReference type="Pfam" id="PF01344">
    <property type="entry name" value="Kelch_1"/>
    <property type="match status" value="1"/>
</dbReference>
<dbReference type="InterPro" id="IPR015915">
    <property type="entry name" value="Kelch-typ_b-propeller"/>
</dbReference>
<proteinExistence type="predicted"/>
<dbReference type="AlphaFoldDB" id="A0A8C3SCM0"/>
<evidence type="ECO:0000313" key="2">
    <source>
        <dbReference type="Ensembl" id="ENSCSRP00000011687.1"/>
    </source>
</evidence>
<organism evidence="2 3">
    <name type="scientific">Chelydra serpentina</name>
    <name type="common">Snapping turtle</name>
    <name type="synonym">Testudo serpentina</name>
    <dbReference type="NCBI Taxonomy" id="8475"/>
    <lineage>
        <taxon>Eukaryota</taxon>
        <taxon>Metazoa</taxon>
        <taxon>Chordata</taxon>
        <taxon>Craniata</taxon>
        <taxon>Vertebrata</taxon>
        <taxon>Euteleostomi</taxon>
        <taxon>Archelosauria</taxon>
        <taxon>Testudinata</taxon>
        <taxon>Testudines</taxon>
        <taxon>Cryptodira</taxon>
        <taxon>Durocryptodira</taxon>
        <taxon>Americhelydia</taxon>
        <taxon>Chelydroidea</taxon>
        <taxon>Chelydridae</taxon>
        <taxon>Chelydra</taxon>
    </lineage>
</organism>
<accession>A0A8C3SCM0</accession>
<evidence type="ECO:0000256" key="1">
    <source>
        <dbReference type="ARBA" id="ARBA00022441"/>
    </source>
</evidence>
<reference evidence="2" key="2">
    <citation type="submission" date="2025-09" db="UniProtKB">
        <authorList>
            <consortium name="Ensembl"/>
        </authorList>
    </citation>
    <scope>IDENTIFICATION</scope>
</reference>
<dbReference type="SUPFAM" id="SSF117281">
    <property type="entry name" value="Kelch motif"/>
    <property type="match status" value="1"/>
</dbReference>
<reference evidence="2" key="1">
    <citation type="submission" date="2025-08" db="UniProtKB">
        <authorList>
            <consortium name="Ensembl"/>
        </authorList>
    </citation>
    <scope>IDENTIFICATION</scope>
</reference>
<dbReference type="InterPro" id="IPR006652">
    <property type="entry name" value="Kelch_1"/>
</dbReference>
<name>A0A8C3SCM0_CHESE</name>
<keyword evidence="1" id="KW-0880">Kelch repeat</keyword>
<dbReference type="Proteomes" id="UP000694403">
    <property type="component" value="Unplaced"/>
</dbReference>
<protein>
    <submittedName>
        <fullName evidence="2">Uncharacterized protein</fullName>
    </submittedName>
</protein>
<evidence type="ECO:0000313" key="3">
    <source>
        <dbReference type="Proteomes" id="UP000694403"/>
    </source>
</evidence>